<reference evidence="11" key="1">
    <citation type="submission" date="2023-02" db="EMBL/GenBank/DDBJ databases">
        <title>Genome of toxic invasive species Heracleum sosnowskyi carries increased number of genes despite the absence of recent whole-genome duplications.</title>
        <authorList>
            <person name="Schelkunov M."/>
            <person name="Shtratnikova V."/>
            <person name="Makarenko M."/>
            <person name="Klepikova A."/>
            <person name="Omelchenko D."/>
            <person name="Novikova G."/>
            <person name="Obukhova E."/>
            <person name="Bogdanov V."/>
            <person name="Penin A."/>
            <person name="Logacheva M."/>
        </authorList>
    </citation>
    <scope>NUCLEOTIDE SEQUENCE</scope>
    <source>
        <strain evidence="11">Hsosn_3</strain>
        <tissue evidence="11">Leaf</tissue>
    </source>
</reference>
<evidence type="ECO:0000256" key="5">
    <source>
        <dbReference type="ARBA" id="ARBA00022737"/>
    </source>
</evidence>
<evidence type="ECO:0000313" key="12">
    <source>
        <dbReference type="Proteomes" id="UP001237642"/>
    </source>
</evidence>
<keyword evidence="12" id="KW-1185">Reference proteome</keyword>
<organism evidence="11 12">
    <name type="scientific">Heracleum sosnowskyi</name>
    <dbReference type="NCBI Taxonomy" id="360622"/>
    <lineage>
        <taxon>Eukaryota</taxon>
        <taxon>Viridiplantae</taxon>
        <taxon>Streptophyta</taxon>
        <taxon>Embryophyta</taxon>
        <taxon>Tracheophyta</taxon>
        <taxon>Spermatophyta</taxon>
        <taxon>Magnoliopsida</taxon>
        <taxon>eudicotyledons</taxon>
        <taxon>Gunneridae</taxon>
        <taxon>Pentapetalae</taxon>
        <taxon>asterids</taxon>
        <taxon>campanulids</taxon>
        <taxon>Apiales</taxon>
        <taxon>Apiaceae</taxon>
        <taxon>Apioideae</taxon>
        <taxon>apioid superclade</taxon>
        <taxon>Tordylieae</taxon>
        <taxon>Tordyliinae</taxon>
        <taxon>Heracleum</taxon>
    </lineage>
</organism>
<evidence type="ECO:0000256" key="7">
    <source>
        <dbReference type="ARBA" id="ARBA00022989"/>
    </source>
</evidence>
<keyword evidence="5" id="KW-0677">Repeat</keyword>
<evidence type="ECO:0000256" key="2">
    <source>
        <dbReference type="ARBA" id="ARBA00006375"/>
    </source>
</evidence>
<comment type="caution">
    <text evidence="11">The sequence shown here is derived from an EMBL/GenBank/DDBJ whole genome shotgun (WGS) entry which is preliminary data.</text>
</comment>
<reference evidence="11" key="2">
    <citation type="submission" date="2023-05" db="EMBL/GenBank/DDBJ databases">
        <authorList>
            <person name="Schelkunov M.I."/>
        </authorList>
    </citation>
    <scope>NUCLEOTIDE SEQUENCE</scope>
    <source>
        <strain evidence="11">Hsosn_3</strain>
        <tissue evidence="11">Leaf</tissue>
    </source>
</reference>
<keyword evidence="9" id="KW-0472">Membrane</keyword>
<evidence type="ECO:0000313" key="11">
    <source>
        <dbReference type="EMBL" id="KAK1350675.1"/>
    </source>
</evidence>
<dbReference type="SUPFAM" id="SSF103506">
    <property type="entry name" value="Mitochondrial carrier"/>
    <property type="match status" value="1"/>
</dbReference>
<dbReference type="Gene3D" id="1.50.40.10">
    <property type="entry name" value="Mitochondrial carrier domain"/>
    <property type="match status" value="1"/>
</dbReference>
<keyword evidence="8" id="KW-0496">Mitochondrion</keyword>
<protein>
    <submittedName>
        <fullName evidence="11">Uncharacterized protein</fullName>
    </submittedName>
</protein>
<dbReference type="GO" id="GO:1990542">
    <property type="term" value="P:mitochondrial transmembrane transport"/>
    <property type="evidence" value="ECO:0007669"/>
    <property type="project" value="InterPro"/>
</dbReference>
<proteinExistence type="inferred from homology"/>
<keyword evidence="4" id="KW-0812">Transmembrane</keyword>
<evidence type="ECO:0000256" key="1">
    <source>
        <dbReference type="ARBA" id="ARBA00004448"/>
    </source>
</evidence>
<accession>A0AAD8LWW2</accession>
<dbReference type="EMBL" id="JAUIZM010000359">
    <property type="protein sequence ID" value="KAK1347094.1"/>
    <property type="molecule type" value="Genomic_DNA"/>
</dbReference>
<keyword evidence="7" id="KW-1133">Transmembrane helix</keyword>
<comment type="subcellular location">
    <subcellularLocation>
        <location evidence="1">Mitochondrion inner membrane</location>
        <topology evidence="1">Multi-pass membrane protein</topology>
    </subcellularLocation>
</comment>
<evidence type="ECO:0000256" key="4">
    <source>
        <dbReference type="ARBA" id="ARBA00022692"/>
    </source>
</evidence>
<dbReference type="InterPro" id="IPR045315">
    <property type="entry name" value="Mtm1-like"/>
</dbReference>
<sequence>MLFSLLHHHSVSGGNCVQRISTEIPGIHNGMALLISSAILSVHEGIYLPCYDIFRNSLEEFTSSNTPSLTPYAPLAAGAVARSLACINTCYPIELARTRMQVWDTMIIESYLKTVYVQCADAELDKKVDEKIGRFIDKVDGLGRFAGRM</sequence>
<name>A0AAD8LWW2_9APIA</name>
<dbReference type="EMBL" id="JAUIZM010000061">
    <property type="protein sequence ID" value="KAK1350675.1"/>
    <property type="molecule type" value="Genomic_DNA"/>
</dbReference>
<comment type="similarity">
    <text evidence="2">Belongs to the mitochondrial carrier (TC 2.A.29) family.</text>
</comment>
<dbReference type="PANTHER" id="PTHR45760:SF2">
    <property type="entry name" value="FI19922P1-RELATED"/>
    <property type="match status" value="1"/>
</dbReference>
<dbReference type="AlphaFoldDB" id="A0AAD8LWW2"/>
<dbReference type="Proteomes" id="UP001237642">
    <property type="component" value="Unassembled WGS sequence"/>
</dbReference>
<dbReference type="PANTHER" id="PTHR45760">
    <property type="entry name" value="FI19922P1-RELATED"/>
    <property type="match status" value="1"/>
</dbReference>
<evidence type="ECO:0000256" key="9">
    <source>
        <dbReference type="ARBA" id="ARBA00023136"/>
    </source>
</evidence>
<evidence type="ECO:0000256" key="8">
    <source>
        <dbReference type="ARBA" id="ARBA00023128"/>
    </source>
</evidence>
<evidence type="ECO:0000256" key="3">
    <source>
        <dbReference type="ARBA" id="ARBA00022448"/>
    </source>
</evidence>
<dbReference type="GO" id="GO:0005743">
    <property type="term" value="C:mitochondrial inner membrane"/>
    <property type="evidence" value="ECO:0007669"/>
    <property type="project" value="UniProtKB-SubCell"/>
</dbReference>
<evidence type="ECO:0000256" key="6">
    <source>
        <dbReference type="ARBA" id="ARBA00022792"/>
    </source>
</evidence>
<evidence type="ECO:0000313" key="10">
    <source>
        <dbReference type="EMBL" id="KAK1347094.1"/>
    </source>
</evidence>
<dbReference type="InterPro" id="IPR023395">
    <property type="entry name" value="MCP_dom_sf"/>
</dbReference>
<keyword evidence="3" id="KW-0813">Transport</keyword>
<keyword evidence="6" id="KW-0999">Mitochondrion inner membrane</keyword>
<gene>
    <name evidence="11" type="ORF">POM88_054596</name>
    <name evidence="10" type="ORF">POM88_055095</name>
</gene>